<evidence type="ECO:0000313" key="2">
    <source>
        <dbReference type="Proteomes" id="UP001057134"/>
    </source>
</evidence>
<name>A0ABY4RH53_9BACL</name>
<accession>A0ABY4RH53</accession>
<keyword evidence="2" id="KW-1185">Reference proteome</keyword>
<evidence type="ECO:0000313" key="1">
    <source>
        <dbReference type="EMBL" id="UQZ81774.1"/>
    </source>
</evidence>
<gene>
    <name evidence="1" type="ORF">SK3146_00930</name>
</gene>
<dbReference type="Proteomes" id="UP001057134">
    <property type="component" value="Chromosome"/>
</dbReference>
<dbReference type="EMBL" id="CP027059">
    <property type="protein sequence ID" value="UQZ81774.1"/>
    <property type="molecule type" value="Genomic_DNA"/>
</dbReference>
<organism evidence="1 2">
    <name type="scientific">Paenibacillus konkukensis</name>
    <dbReference type="NCBI Taxonomy" id="2020716"/>
    <lineage>
        <taxon>Bacteria</taxon>
        <taxon>Bacillati</taxon>
        <taxon>Bacillota</taxon>
        <taxon>Bacilli</taxon>
        <taxon>Bacillales</taxon>
        <taxon>Paenibacillaceae</taxon>
        <taxon>Paenibacillus</taxon>
    </lineage>
</organism>
<proteinExistence type="predicted"/>
<reference evidence="1" key="1">
    <citation type="submission" date="2018-02" db="EMBL/GenBank/DDBJ databases">
        <authorList>
            <person name="Kim S.-K."/>
            <person name="Jung H.-I."/>
            <person name="Lee S.-W."/>
        </authorList>
    </citation>
    <scope>NUCLEOTIDE SEQUENCE</scope>
    <source>
        <strain evidence="1">SK3146</strain>
    </source>
</reference>
<protein>
    <submittedName>
        <fullName evidence="1">Uncharacterized protein</fullName>
    </submittedName>
</protein>
<dbReference type="Pfam" id="PF22531">
    <property type="entry name" value="DUF7002"/>
    <property type="match status" value="1"/>
</dbReference>
<sequence>MTINPHLKIADAMLDSDVTQEQFRDILNRHVFFWPTLQACRKMMDTYTRREPATEFAVLRLDAGAFLTDFYDRIKLSKYDSGSSPRYPNRCFYKKSAAMFLPLERFGLTDDSLVPGKPSDILEVLVEKEAAPISPYLQAVYTSRSESVPGKWKKLWRTYEELQCRS</sequence>
<dbReference type="InterPro" id="IPR054271">
    <property type="entry name" value="DUF7002"/>
</dbReference>
<reference evidence="1" key="2">
    <citation type="journal article" date="2021" name="J Anim Sci Technol">
        <title>Complete genome sequence of Paenibacillus konkukensis sp. nov. SK3146 as a potential probiotic strain.</title>
        <authorList>
            <person name="Jung H.I."/>
            <person name="Park S."/>
            <person name="Niu K.M."/>
            <person name="Lee S.W."/>
            <person name="Kothari D."/>
            <person name="Yi K.J."/>
            <person name="Kim S.K."/>
        </authorList>
    </citation>
    <scope>NUCLEOTIDE SEQUENCE</scope>
    <source>
        <strain evidence="1">SK3146</strain>
    </source>
</reference>